<dbReference type="SUPFAM" id="SSF109755">
    <property type="entry name" value="PhoU-like"/>
    <property type="match status" value="1"/>
</dbReference>
<keyword evidence="5 7" id="KW-0963">Cytoplasm</keyword>
<evidence type="ECO:0000256" key="1">
    <source>
        <dbReference type="ARBA" id="ARBA00004496"/>
    </source>
</evidence>
<feature type="domain" description="PhoU" evidence="8">
    <location>
        <begin position="124"/>
        <end position="208"/>
    </location>
</feature>
<dbReference type="InterPro" id="IPR028366">
    <property type="entry name" value="PhoU"/>
</dbReference>
<dbReference type="AlphaFoldDB" id="G9WFE5"/>
<dbReference type="GO" id="GO:0006817">
    <property type="term" value="P:phosphate ion transport"/>
    <property type="evidence" value="ECO:0007669"/>
    <property type="project" value="UniProtKB-KW"/>
</dbReference>
<dbReference type="GO" id="GO:0045936">
    <property type="term" value="P:negative regulation of phosphate metabolic process"/>
    <property type="evidence" value="ECO:0007669"/>
    <property type="project" value="InterPro"/>
</dbReference>
<dbReference type="PATRIC" id="fig|1045004.4.peg.998"/>
<evidence type="ECO:0000313" key="10">
    <source>
        <dbReference type="Proteomes" id="UP000004959"/>
    </source>
</evidence>
<dbReference type="HOGENOM" id="CLU_078518_2_0_9"/>
<dbReference type="PIRSF" id="PIRSF003107">
    <property type="entry name" value="PhoU"/>
    <property type="match status" value="1"/>
</dbReference>
<accession>G9WFE5</accession>
<dbReference type="InterPro" id="IPR026022">
    <property type="entry name" value="PhoU_dom"/>
</dbReference>
<proteinExistence type="inferred from homology"/>
<dbReference type="GO" id="GO:0030643">
    <property type="term" value="P:intracellular phosphate ion homeostasis"/>
    <property type="evidence" value="ECO:0007669"/>
    <property type="project" value="InterPro"/>
</dbReference>
<comment type="subunit">
    <text evidence="3 7">Homodimer.</text>
</comment>
<evidence type="ECO:0000313" key="9">
    <source>
        <dbReference type="EMBL" id="EHN59102.1"/>
    </source>
</evidence>
<dbReference type="RefSeq" id="WP_007745810.1">
    <property type="nucleotide sequence ID" value="NZ_CM001398.1"/>
</dbReference>
<dbReference type="PANTHER" id="PTHR42930">
    <property type="entry name" value="PHOSPHATE-SPECIFIC TRANSPORT SYSTEM ACCESSORY PROTEIN PHOU"/>
    <property type="match status" value="1"/>
</dbReference>
<dbReference type="GO" id="GO:0005737">
    <property type="term" value="C:cytoplasm"/>
    <property type="evidence" value="ECO:0007669"/>
    <property type="project" value="UniProtKB-SubCell"/>
</dbReference>
<evidence type="ECO:0000256" key="3">
    <source>
        <dbReference type="ARBA" id="ARBA00011738"/>
    </source>
</evidence>
<reference evidence="9 10" key="1">
    <citation type="journal article" date="2012" name="PLoS ONE">
        <title>Functional divergence in the genus oenococcus as predicted by genome sequencing of the newly-described species, Oenococcus kitaharae.</title>
        <authorList>
            <person name="Borneman A.R."/>
            <person name="McCarthy J.M."/>
            <person name="Chambers P.J."/>
            <person name="Bartowsky E.J."/>
        </authorList>
    </citation>
    <scope>NUCLEOTIDE SEQUENCE [LARGE SCALE GENOMIC DNA]</scope>
    <source>
        <strain evidence="10">DSM17330</strain>
    </source>
</reference>
<keyword evidence="6 7" id="KW-0592">Phosphate transport</keyword>
<protein>
    <recommendedName>
        <fullName evidence="7">Phosphate-specific transport system accessory protein PhoU</fullName>
    </recommendedName>
</protein>
<keyword evidence="10" id="KW-1185">Reference proteome</keyword>
<comment type="caution">
    <text evidence="9">The sequence shown here is derived from an EMBL/GenBank/DDBJ whole genome shotgun (WGS) entry which is preliminary data.</text>
</comment>
<dbReference type="Proteomes" id="UP000004959">
    <property type="component" value="Chromosome"/>
</dbReference>
<comment type="similarity">
    <text evidence="2 7">Belongs to the PhoU family.</text>
</comment>
<evidence type="ECO:0000256" key="6">
    <source>
        <dbReference type="ARBA" id="ARBA00022592"/>
    </source>
</evidence>
<dbReference type="NCBIfam" id="TIGR02135">
    <property type="entry name" value="phoU_full"/>
    <property type="match status" value="1"/>
</dbReference>
<name>G9WFE5_9LACO</name>
<feature type="domain" description="PhoU" evidence="8">
    <location>
        <begin position="17"/>
        <end position="103"/>
    </location>
</feature>
<dbReference type="STRING" id="336988.NT96_06390"/>
<dbReference type="EMBL" id="AFVZ01000001">
    <property type="protein sequence ID" value="EHN59102.1"/>
    <property type="molecule type" value="Genomic_DNA"/>
</dbReference>
<comment type="subcellular location">
    <subcellularLocation>
        <location evidence="1 7">Cytoplasm</location>
    </subcellularLocation>
</comment>
<evidence type="ECO:0000256" key="4">
    <source>
        <dbReference type="ARBA" id="ARBA00022448"/>
    </source>
</evidence>
<comment type="function">
    <text evidence="7">Plays a role in the regulation of phosphate uptake.</text>
</comment>
<evidence type="ECO:0000256" key="5">
    <source>
        <dbReference type="ARBA" id="ARBA00022490"/>
    </source>
</evidence>
<dbReference type="PANTHER" id="PTHR42930:SF3">
    <property type="entry name" value="PHOSPHATE-SPECIFIC TRANSPORT SYSTEM ACCESSORY PROTEIN PHOU"/>
    <property type="match status" value="1"/>
</dbReference>
<dbReference type="OrthoDB" id="9814256at2"/>
<evidence type="ECO:0000256" key="7">
    <source>
        <dbReference type="PIRNR" id="PIRNR003107"/>
    </source>
</evidence>
<gene>
    <name evidence="9" type="ORF">OKIT_0999</name>
</gene>
<dbReference type="InterPro" id="IPR038078">
    <property type="entry name" value="PhoU-like_sf"/>
</dbReference>
<dbReference type="FunFam" id="1.20.58.220:FF:000004">
    <property type="entry name" value="Phosphate-specific transport system accessory protein PhoU"/>
    <property type="match status" value="1"/>
</dbReference>
<dbReference type="Pfam" id="PF01895">
    <property type="entry name" value="PhoU"/>
    <property type="match status" value="2"/>
</dbReference>
<dbReference type="Gene3D" id="1.20.58.220">
    <property type="entry name" value="Phosphate transport system protein phou homolog 2, domain 2"/>
    <property type="match status" value="1"/>
</dbReference>
<evidence type="ECO:0000256" key="2">
    <source>
        <dbReference type="ARBA" id="ARBA00008107"/>
    </source>
</evidence>
<evidence type="ECO:0000259" key="8">
    <source>
        <dbReference type="Pfam" id="PF01895"/>
    </source>
</evidence>
<sequence>MSRIFDIEMEDLDDQFRSMGKMVARTIDKSVVAFMAHDTKAADEIINRDHEINERESAIEKKTFEMIALYQPVTTDLREVVTILKAVSVLERMGDYARDIAQSTIRIHHRQNGDRRMPAIERKISEMGLMATRTVDEILDAYVSDSIDDAQKVATHSQHVGQLSSTIRKDILASMKDDADTVDTGADYLVVVGYLKRTADHATDIAEWLVYKRSGKIVELNPGSSSFI</sequence>
<dbReference type="eggNOG" id="COG0704">
    <property type="taxonomic scope" value="Bacteria"/>
</dbReference>
<keyword evidence="4 7" id="KW-0813">Transport</keyword>
<organism evidence="9 10">
    <name type="scientific">Oenococcus kitaharae DSM 17330</name>
    <dbReference type="NCBI Taxonomy" id="1045004"/>
    <lineage>
        <taxon>Bacteria</taxon>
        <taxon>Bacillati</taxon>
        <taxon>Bacillota</taxon>
        <taxon>Bacilli</taxon>
        <taxon>Lactobacillales</taxon>
        <taxon>Lactobacillaceae</taxon>
        <taxon>Oenococcus</taxon>
    </lineage>
</organism>